<gene>
    <name evidence="1" type="ORF">I79_020501</name>
</gene>
<name>G3IA84_CRIGR</name>
<dbReference type="Proteomes" id="UP000001075">
    <property type="component" value="Unassembled WGS sequence"/>
</dbReference>
<evidence type="ECO:0000313" key="1">
    <source>
        <dbReference type="EMBL" id="EGV99745.1"/>
    </source>
</evidence>
<proteinExistence type="predicted"/>
<evidence type="ECO:0000313" key="2">
    <source>
        <dbReference type="Proteomes" id="UP000001075"/>
    </source>
</evidence>
<sequence length="116" mass="13551">MVVSQKIGNQATSKACNTTLDIYPKKAYSHHKDMCSAMFIATFIIARTWKKPRCPSDNLEEWIRKNVVHWYNVLLSGKTNDILKFACKWTELEKVKMSEVTQGHKDKYNMYSLMSR</sequence>
<organism evidence="1 2">
    <name type="scientific">Cricetulus griseus</name>
    <name type="common">Chinese hamster</name>
    <name type="synonym">Cricetulus barabensis griseus</name>
    <dbReference type="NCBI Taxonomy" id="10029"/>
    <lineage>
        <taxon>Eukaryota</taxon>
        <taxon>Metazoa</taxon>
        <taxon>Chordata</taxon>
        <taxon>Craniata</taxon>
        <taxon>Vertebrata</taxon>
        <taxon>Euteleostomi</taxon>
        <taxon>Mammalia</taxon>
        <taxon>Eutheria</taxon>
        <taxon>Euarchontoglires</taxon>
        <taxon>Glires</taxon>
        <taxon>Rodentia</taxon>
        <taxon>Myomorpha</taxon>
        <taxon>Muroidea</taxon>
        <taxon>Cricetidae</taxon>
        <taxon>Cricetinae</taxon>
        <taxon>Cricetulus</taxon>
    </lineage>
</organism>
<reference evidence="2" key="1">
    <citation type="journal article" date="2011" name="Nat. Biotechnol.">
        <title>The genomic sequence of the Chinese hamster ovary (CHO)-K1 cell line.</title>
        <authorList>
            <person name="Xu X."/>
            <person name="Nagarajan H."/>
            <person name="Lewis N.E."/>
            <person name="Pan S."/>
            <person name="Cai Z."/>
            <person name="Liu X."/>
            <person name="Chen W."/>
            <person name="Xie M."/>
            <person name="Wang W."/>
            <person name="Hammond S."/>
            <person name="Andersen M.R."/>
            <person name="Neff N."/>
            <person name="Passarelli B."/>
            <person name="Koh W."/>
            <person name="Fan H.C."/>
            <person name="Wang J."/>
            <person name="Gui Y."/>
            <person name="Lee K.H."/>
            <person name="Betenbaugh M.J."/>
            <person name="Quake S.R."/>
            <person name="Famili I."/>
            <person name="Palsson B.O."/>
            <person name="Wang J."/>
        </authorList>
    </citation>
    <scope>NUCLEOTIDE SEQUENCE [LARGE SCALE GENOMIC DNA]</scope>
    <source>
        <strain evidence="2">CHO K1 cell line</strain>
    </source>
</reference>
<protein>
    <submittedName>
        <fullName evidence="1">Retrovirus-related Pol polyprotein LINE-1</fullName>
    </submittedName>
</protein>
<accession>G3IA84</accession>
<dbReference type="AlphaFoldDB" id="G3IA84"/>
<dbReference type="InParanoid" id="G3IA84"/>
<dbReference type="EMBL" id="JH001672">
    <property type="protein sequence ID" value="EGV99745.1"/>
    <property type="molecule type" value="Genomic_DNA"/>
</dbReference>